<proteinExistence type="predicted"/>
<dbReference type="Proteomes" id="UP000285288">
    <property type="component" value="Unassembled WGS sequence"/>
</dbReference>
<feature type="transmembrane region" description="Helical" evidence="1">
    <location>
        <begin position="92"/>
        <end position="111"/>
    </location>
</feature>
<protein>
    <submittedName>
        <fullName evidence="2">Uncharacterized protein</fullName>
    </submittedName>
</protein>
<gene>
    <name evidence="2" type="ORF">DW907_06660</name>
</gene>
<accession>A0A413UCF2</accession>
<evidence type="ECO:0000313" key="2">
    <source>
        <dbReference type="EMBL" id="RHB05431.1"/>
    </source>
</evidence>
<organism evidence="2 3">
    <name type="scientific">Holdemanella biformis</name>
    <dbReference type="NCBI Taxonomy" id="1735"/>
    <lineage>
        <taxon>Bacteria</taxon>
        <taxon>Bacillati</taxon>
        <taxon>Bacillota</taxon>
        <taxon>Erysipelotrichia</taxon>
        <taxon>Erysipelotrichales</taxon>
        <taxon>Erysipelotrichaceae</taxon>
        <taxon>Holdemanella</taxon>
    </lineage>
</organism>
<sequence>MRENTKNKNEKDKTIFELINDLRKDEKAYLRFLVVSMILECLIFIPLCNLIGTSYFEPFIQYICLIGIIMILAWICSLNWITLNCSKVPKWFYFISIFSSMSVIFSIIIIVC</sequence>
<reference evidence="2 3" key="1">
    <citation type="submission" date="2018-08" db="EMBL/GenBank/DDBJ databases">
        <title>A genome reference for cultivated species of the human gut microbiota.</title>
        <authorList>
            <person name="Zou Y."/>
            <person name="Xue W."/>
            <person name="Luo G."/>
        </authorList>
    </citation>
    <scope>NUCLEOTIDE SEQUENCE [LARGE SCALE GENOMIC DNA]</scope>
    <source>
        <strain evidence="2 3">AM42-13AC</strain>
    </source>
</reference>
<feature type="transmembrane region" description="Helical" evidence="1">
    <location>
        <begin position="59"/>
        <end position="80"/>
    </location>
</feature>
<dbReference type="EMBL" id="QSGD01000022">
    <property type="protein sequence ID" value="RHB05431.1"/>
    <property type="molecule type" value="Genomic_DNA"/>
</dbReference>
<evidence type="ECO:0000256" key="1">
    <source>
        <dbReference type="SAM" id="Phobius"/>
    </source>
</evidence>
<keyword evidence="1" id="KW-0472">Membrane</keyword>
<name>A0A413UCF2_9FIRM</name>
<evidence type="ECO:0000313" key="3">
    <source>
        <dbReference type="Proteomes" id="UP000285288"/>
    </source>
</evidence>
<dbReference type="AlphaFoldDB" id="A0A413UCF2"/>
<feature type="transmembrane region" description="Helical" evidence="1">
    <location>
        <begin position="28"/>
        <end position="47"/>
    </location>
</feature>
<keyword evidence="1" id="KW-0812">Transmembrane</keyword>
<keyword evidence="1" id="KW-1133">Transmembrane helix</keyword>
<comment type="caution">
    <text evidence="2">The sequence shown here is derived from an EMBL/GenBank/DDBJ whole genome shotgun (WGS) entry which is preliminary data.</text>
</comment>